<dbReference type="AlphaFoldDB" id="A0AAN1UFW6"/>
<organism evidence="1 2">
    <name type="scientific">Vibrio vulnificus</name>
    <dbReference type="NCBI Taxonomy" id="672"/>
    <lineage>
        <taxon>Bacteria</taxon>
        <taxon>Pseudomonadati</taxon>
        <taxon>Pseudomonadota</taxon>
        <taxon>Gammaproteobacteria</taxon>
        <taxon>Vibrionales</taxon>
        <taxon>Vibrionaceae</taxon>
        <taxon>Vibrio</taxon>
    </lineage>
</organism>
<dbReference type="Proteomes" id="UP000263418">
    <property type="component" value="Chromosome 3"/>
</dbReference>
<gene>
    <name evidence="1" type="ORF">FORC53_5509</name>
</gene>
<proteinExistence type="predicted"/>
<evidence type="ECO:0000313" key="1">
    <source>
        <dbReference type="EMBL" id="AXX63848.1"/>
    </source>
</evidence>
<sequence>MAKAKEYPVMKKPVPVGKILNFNDGKRKYLVKASDGICYGEKGYTLECECIHSDSPAMIGKTYHFDDRVFRDYNGNNIVIESSDL</sequence>
<evidence type="ECO:0000313" key="2">
    <source>
        <dbReference type="Proteomes" id="UP000263418"/>
    </source>
</evidence>
<name>A0AAN1UFW6_VIBVL</name>
<accession>A0AAN1UFW6</accession>
<reference evidence="1 2" key="1">
    <citation type="submission" date="2017-03" db="EMBL/GenBank/DDBJ databases">
        <title>Complete Genome Sequence of Vibrio vulnificus FORC_053.</title>
        <authorList>
            <consortium name="Food-borne Pathogen Omics Research Center"/>
            <person name="Chung H.Y."/>
            <person name="Na E.J."/>
            <person name="Song J.S."/>
            <person name="Kim H."/>
            <person name="Lee J.-H."/>
            <person name="Ryu S."/>
            <person name="Choi S.H."/>
        </authorList>
    </citation>
    <scope>NUCLEOTIDE SEQUENCE [LARGE SCALE GENOMIC DNA]</scope>
    <source>
        <strain evidence="1 2">FORC_053</strain>
    </source>
</reference>
<protein>
    <submittedName>
        <fullName evidence="1">Uncharacterized protein</fullName>
    </submittedName>
</protein>
<dbReference type="EMBL" id="CP019292">
    <property type="protein sequence ID" value="AXX63848.1"/>
    <property type="molecule type" value="Genomic_DNA"/>
</dbReference>
<dbReference type="RefSeq" id="WP_045592418.1">
    <property type="nucleotide sequence ID" value="NZ_CP015514.1"/>
</dbReference>